<keyword evidence="3" id="KW-0963">Cytoplasm</keyword>
<organism evidence="8 9">
    <name type="scientific">Candidatus Gottesmanbacteria bacterium RIFCSPHIGHO2_02_FULL_40_13</name>
    <dbReference type="NCBI Taxonomy" id="1798384"/>
    <lineage>
        <taxon>Bacteria</taxon>
        <taxon>Candidatus Gottesmaniibacteriota</taxon>
    </lineage>
</organism>
<dbReference type="Pfam" id="PF22544">
    <property type="entry name" value="HYDIN_VesB_CFA65-like_Ig"/>
    <property type="match status" value="1"/>
</dbReference>
<evidence type="ECO:0000256" key="1">
    <source>
        <dbReference type="ARBA" id="ARBA00004138"/>
    </source>
</evidence>
<keyword evidence="6" id="KW-0472">Membrane</keyword>
<dbReference type="PANTHER" id="PTHR37833">
    <property type="entry name" value="LIPOPROTEIN-RELATED"/>
    <property type="match status" value="1"/>
</dbReference>
<feature type="transmembrane region" description="Helical" evidence="6">
    <location>
        <begin position="14"/>
        <end position="35"/>
    </location>
</feature>
<keyword evidence="4" id="KW-0969">Cilium</keyword>
<dbReference type="EMBL" id="MFJN01000009">
    <property type="protein sequence ID" value="OGG22118.1"/>
    <property type="molecule type" value="Genomic_DNA"/>
</dbReference>
<reference evidence="8 9" key="1">
    <citation type="journal article" date="2016" name="Nat. Commun.">
        <title>Thousands of microbial genomes shed light on interconnected biogeochemical processes in an aquifer system.</title>
        <authorList>
            <person name="Anantharaman K."/>
            <person name="Brown C.T."/>
            <person name="Hug L.A."/>
            <person name="Sharon I."/>
            <person name="Castelle C.J."/>
            <person name="Probst A.J."/>
            <person name="Thomas B.C."/>
            <person name="Singh A."/>
            <person name="Wilkins M.J."/>
            <person name="Karaoz U."/>
            <person name="Brodie E.L."/>
            <person name="Williams K.H."/>
            <person name="Hubbard S.S."/>
            <person name="Banfield J.F."/>
        </authorList>
    </citation>
    <scope>NUCLEOTIDE SEQUENCE [LARGE SCALE GENOMIC DNA]</scope>
</reference>
<evidence type="ECO:0000259" key="7">
    <source>
        <dbReference type="Pfam" id="PF22544"/>
    </source>
</evidence>
<evidence type="ECO:0000256" key="2">
    <source>
        <dbReference type="ARBA" id="ARBA00004496"/>
    </source>
</evidence>
<comment type="subcellular location">
    <subcellularLocation>
        <location evidence="1">Cell projection</location>
        <location evidence="1">Cilium</location>
    </subcellularLocation>
    <subcellularLocation>
        <location evidence="2">Cytoplasm</location>
    </subcellularLocation>
</comment>
<dbReference type="AlphaFoldDB" id="A0A1F6ABN9"/>
<dbReference type="Proteomes" id="UP000177092">
    <property type="component" value="Unassembled WGS sequence"/>
</dbReference>
<keyword evidence="5" id="KW-0966">Cell projection</keyword>
<evidence type="ECO:0000313" key="8">
    <source>
        <dbReference type="EMBL" id="OGG22118.1"/>
    </source>
</evidence>
<protein>
    <recommendedName>
        <fullName evidence="7">HYDIN/VesB/CFA65-like Ig-like domain-containing protein</fullName>
    </recommendedName>
</protein>
<sequence>MKLSRVSNMGTDKLIFIIIGGFTLVILVLIVLFSINEGKQSQTAANINSFSVNDKEKPVVAISSAFSDLGNMKVKDEKSAEFSIENKGTKPLSLFKVSSSCDCTFGQITIDGNKSAEFGMHSKNSWTGTVDPGKKATLNVIYRPFIMPVKGVVTRDVFMQTNDPENPKLTFTVKAEVE</sequence>
<dbReference type="STRING" id="1798384.A3D03_02020"/>
<dbReference type="Gene3D" id="2.60.40.10">
    <property type="entry name" value="Immunoglobulins"/>
    <property type="match status" value="1"/>
</dbReference>
<keyword evidence="6" id="KW-1133">Transmembrane helix</keyword>
<proteinExistence type="predicted"/>
<evidence type="ECO:0000313" key="9">
    <source>
        <dbReference type="Proteomes" id="UP000177092"/>
    </source>
</evidence>
<gene>
    <name evidence="8" type="ORF">A3D03_02020</name>
</gene>
<dbReference type="PANTHER" id="PTHR37833:SF1">
    <property type="entry name" value="SIGNAL PEPTIDE PROTEIN"/>
    <property type="match status" value="1"/>
</dbReference>
<evidence type="ECO:0000256" key="4">
    <source>
        <dbReference type="ARBA" id="ARBA00023069"/>
    </source>
</evidence>
<evidence type="ECO:0000256" key="5">
    <source>
        <dbReference type="ARBA" id="ARBA00023273"/>
    </source>
</evidence>
<dbReference type="InterPro" id="IPR013783">
    <property type="entry name" value="Ig-like_fold"/>
</dbReference>
<name>A0A1F6ABN9_9BACT</name>
<dbReference type="GO" id="GO:0005737">
    <property type="term" value="C:cytoplasm"/>
    <property type="evidence" value="ECO:0007669"/>
    <property type="project" value="UniProtKB-SubCell"/>
</dbReference>
<evidence type="ECO:0000256" key="6">
    <source>
        <dbReference type="SAM" id="Phobius"/>
    </source>
</evidence>
<feature type="domain" description="HYDIN/VesB/CFA65-like Ig-like" evidence="7">
    <location>
        <begin position="60"/>
        <end position="175"/>
    </location>
</feature>
<dbReference type="InterPro" id="IPR053879">
    <property type="entry name" value="HYDIN_VesB_CFA65-like_Ig"/>
</dbReference>
<comment type="caution">
    <text evidence="8">The sequence shown here is derived from an EMBL/GenBank/DDBJ whole genome shotgun (WGS) entry which is preliminary data.</text>
</comment>
<evidence type="ECO:0000256" key="3">
    <source>
        <dbReference type="ARBA" id="ARBA00022490"/>
    </source>
</evidence>
<accession>A0A1F6ABN9</accession>
<keyword evidence="6" id="KW-0812">Transmembrane</keyword>